<dbReference type="EMBL" id="JAKRCV010000002">
    <property type="protein sequence ID" value="MCG7320499.1"/>
    <property type="molecule type" value="Genomic_DNA"/>
</dbReference>
<keyword evidence="4" id="KW-0732">Signal</keyword>
<feature type="region of interest" description="Disordered" evidence="3">
    <location>
        <begin position="391"/>
        <end position="416"/>
    </location>
</feature>
<comment type="similarity">
    <text evidence="1">Belongs to the peptidase S33 family.</text>
</comment>
<dbReference type="InterPro" id="IPR000073">
    <property type="entry name" value="AB_hydrolase_1"/>
</dbReference>
<accession>A0ABS9PYB1</accession>
<dbReference type="Pfam" id="PF08386">
    <property type="entry name" value="Abhydrolase_4"/>
    <property type="match status" value="1"/>
</dbReference>
<feature type="domain" description="AB hydrolase-1" evidence="5">
    <location>
        <begin position="222"/>
        <end position="282"/>
    </location>
</feature>
<feature type="compositionally biased region" description="Low complexity" evidence="3">
    <location>
        <begin position="402"/>
        <end position="416"/>
    </location>
</feature>
<evidence type="ECO:0000313" key="7">
    <source>
        <dbReference type="EMBL" id="MCG7320499.1"/>
    </source>
</evidence>
<evidence type="ECO:0000256" key="2">
    <source>
        <dbReference type="ARBA" id="ARBA00022801"/>
    </source>
</evidence>
<dbReference type="PANTHER" id="PTHR43248">
    <property type="entry name" value="2-SUCCINYL-6-HYDROXY-2,4-CYCLOHEXADIENE-1-CARBOXYLATE SYNTHASE"/>
    <property type="match status" value="1"/>
</dbReference>
<feature type="compositionally biased region" description="Low complexity" evidence="3">
    <location>
        <begin position="468"/>
        <end position="485"/>
    </location>
</feature>
<evidence type="ECO:0000256" key="4">
    <source>
        <dbReference type="SAM" id="SignalP"/>
    </source>
</evidence>
<gene>
    <name evidence="7" type="ORF">MHL29_01125</name>
</gene>
<dbReference type="GO" id="GO:0016787">
    <property type="term" value="F:hydrolase activity"/>
    <property type="evidence" value="ECO:0007669"/>
    <property type="project" value="UniProtKB-KW"/>
</dbReference>
<evidence type="ECO:0000313" key="8">
    <source>
        <dbReference type="Proteomes" id="UP001521931"/>
    </source>
</evidence>
<proteinExistence type="inferred from homology"/>
<feature type="region of interest" description="Disordered" evidence="3">
    <location>
        <begin position="435"/>
        <end position="492"/>
    </location>
</feature>
<sequence length="641" mass="67130">MSLTRPAAAAAAVLITAGGGLVAASPSGAAPAASRSALGLTTAATTTATTSVTTSVTAGSAIGRSPKDDAKTASALRAMASPKVTWTRCGSGLQCATLEVPLDYNDPTLGTTRLSISRRPADNPSQRIGSLFTNPGGPGGPATQTVGYFAKDLGAQVRKRFDIVGVGPRGIEGQDLAMCFGKPGEQIPQLDEHAFPLWDKEFAQHLAYDRAYRKTCATAMPRILKHMSTADTARDMDLARRALGDKQISYYGISYGSYLGATYAALYPNNIRALVVDGVLDPVAWATGRGGEHRTKPVTERLKSHLGAHEALMSAFTECERGGTSLCAEAKTVRKDWEAILATLSKGPVDMGDGNYLRYDDVIGLALQVLYSADDIPQLMPLITELRQAVAPTTPKKPARKASGSATADGNGTAGATATPKAAVARLKALAAKVDREHPAPAPLSDSTAPKDAHRTNGPLMSAGALRSSVVTSSSSSSSAPAAEEPPGEPAAPVYSAGFHGVLCSDSLNPQDPKAWIAADRRVKWQAPGFGPAWLWSSSVCAGWPGMNPDAYRGPFTKATSTPVLIIGNHHDPATPYSGAVAYRKELKTSRLITLTNGYGHGALGVSTCVDKLRTQYLVNRLVPASDTSCKPDHPLFTRLD</sequence>
<dbReference type="Proteomes" id="UP001521931">
    <property type="component" value="Unassembled WGS sequence"/>
</dbReference>
<feature type="chain" id="PRO_5047214124" evidence="4">
    <location>
        <begin position="30"/>
        <end position="641"/>
    </location>
</feature>
<keyword evidence="8" id="KW-1185">Reference proteome</keyword>
<feature type="signal peptide" evidence="4">
    <location>
        <begin position="1"/>
        <end position="29"/>
    </location>
</feature>
<evidence type="ECO:0000256" key="3">
    <source>
        <dbReference type="SAM" id="MobiDB-lite"/>
    </source>
</evidence>
<dbReference type="Pfam" id="PF00561">
    <property type="entry name" value="Abhydrolase_1"/>
    <property type="match status" value="1"/>
</dbReference>
<name>A0ABS9PYB1_9MICO</name>
<dbReference type="InterPro" id="IPR051601">
    <property type="entry name" value="Serine_prot/Carboxylest_S33"/>
</dbReference>
<feature type="domain" description="Peptidase S33 tripeptidyl aminopeptidase-like C-terminal" evidence="6">
    <location>
        <begin position="528"/>
        <end position="630"/>
    </location>
</feature>
<organism evidence="7 8">
    <name type="scientific">Arsenicicoccus bolidensis</name>
    <dbReference type="NCBI Taxonomy" id="229480"/>
    <lineage>
        <taxon>Bacteria</taxon>
        <taxon>Bacillati</taxon>
        <taxon>Actinomycetota</taxon>
        <taxon>Actinomycetes</taxon>
        <taxon>Micrococcales</taxon>
        <taxon>Intrasporangiaceae</taxon>
        <taxon>Arsenicicoccus</taxon>
    </lineage>
</organism>
<evidence type="ECO:0000259" key="5">
    <source>
        <dbReference type="Pfam" id="PF00561"/>
    </source>
</evidence>
<evidence type="ECO:0000259" key="6">
    <source>
        <dbReference type="Pfam" id="PF08386"/>
    </source>
</evidence>
<dbReference type="SUPFAM" id="SSF53474">
    <property type="entry name" value="alpha/beta-Hydrolases"/>
    <property type="match status" value="2"/>
</dbReference>
<protein>
    <submittedName>
        <fullName evidence="7">Alpha/beta fold hydrolase</fullName>
    </submittedName>
</protein>
<dbReference type="RefSeq" id="WP_239261517.1">
    <property type="nucleotide sequence ID" value="NZ_JAKRCV010000002.1"/>
</dbReference>
<evidence type="ECO:0000256" key="1">
    <source>
        <dbReference type="ARBA" id="ARBA00010088"/>
    </source>
</evidence>
<reference evidence="7 8" key="1">
    <citation type="submission" date="2022-02" db="EMBL/GenBank/DDBJ databases">
        <title>Uncovering new skin microbiome diversity through culturing and metagenomics.</title>
        <authorList>
            <person name="Conlan S."/>
            <person name="Deming C."/>
            <person name="Nisc Comparative Sequencing Program N."/>
            <person name="Segre J.A."/>
        </authorList>
    </citation>
    <scope>NUCLEOTIDE SEQUENCE [LARGE SCALE GENOMIC DNA]</scope>
    <source>
        <strain evidence="7 8">ACRQZ</strain>
    </source>
</reference>
<dbReference type="PANTHER" id="PTHR43248:SF25">
    <property type="entry name" value="AB HYDROLASE-1 DOMAIN-CONTAINING PROTEIN-RELATED"/>
    <property type="match status" value="1"/>
</dbReference>
<dbReference type="InterPro" id="IPR013595">
    <property type="entry name" value="Pept_S33_TAP-like_C"/>
</dbReference>
<keyword evidence="2 7" id="KW-0378">Hydrolase</keyword>
<comment type="caution">
    <text evidence="7">The sequence shown here is derived from an EMBL/GenBank/DDBJ whole genome shotgun (WGS) entry which is preliminary data.</text>
</comment>
<dbReference type="InterPro" id="IPR029058">
    <property type="entry name" value="AB_hydrolase_fold"/>
</dbReference>
<dbReference type="Gene3D" id="3.40.50.1820">
    <property type="entry name" value="alpha/beta hydrolase"/>
    <property type="match status" value="1"/>
</dbReference>